<dbReference type="GO" id="GO:0016491">
    <property type="term" value="F:oxidoreductase activity"/>
    <property type="evidence" value="ECO:0007669"/>
    <property type="project" value="InterPro"/>
</dbReference>
<gene>
    <name evidence="2" type="ORF">B0T24DRAFT_682743</name>
</gene>
<dbReference type="InterPro" id="IPR050281">
    <property type="entry name" value="Flavin_monoamine_oxidase"/>
</dbReference>
<dbReference type="Pfam" id="PF01593">
    <property type="entry name" value="Amino_oxidase"/>
    <property type="match status" value="1"/>
</dbReference>
<dbReference type="GO" id="GO:0003682">
    <property type="term" value="F:chromatin binding"/>
    <property type="evidence" value="ECO:0007669"/>
    <property type="project" value="TreeGrafter"/>
</dbReference>
<dbReference type="PANTHER" id="PTHR10742">
    <property type="entry name" value="FLAVIN MONOAMINE OXIDASE"/>
    <property type="match status" value="1"/>
</dbReference>
<dbReference type="PRINTS" id="PR00419">
    <property type="entry name" value="ADXRDTASE"/>
</dbReference>
<accession>A0AAE0JWI2</accession>
<reference evidence="2" key="1">
    <citation type="journal article" date="2023" name="Mol. Phylogenet. Evol.">
        <title>Genome-scale phylogeny and comparative genomics of the fungal order Sordariales.</title>
        <authorList>
            <person name="Hensen N."/>
            <person name="Bonometti L."/>
            <person name="Westerberg I."/>
            <person name="Brannstrom I.O."/>
            <person name="Guillou S."/>
            <person name="Cros-Aarteil S."/>
            <person name="Calhoun S."/>
            <person name="Haridas S."/>
            <person name="Kuo A."/>
            <person name="Mondo S."/>
            <person name="Pangilinan J."/>
            <person name="Riley R."/>
            <person name="LaButti K."/>
            <person name="Andreopoulos B."/>
            <person name="Lipzen A."/>
            <person name="Chen C."/>
            <person name="Yan M."/>
            <person name="Daum C."/>
            <person name="Ng V."/>
            <person name="Clum A."/>
            <person name="Steindorff A."/>
            <person name="Ohm R.A."/>
            <person name="Martin F."/>
            <person name="Silar P."/>
            <person name="Natvig D.O."/>
            <person name="Lalanne C."/>
            <person name="Gautier V."/>
            <person name="Ament-Velasquez S.L."/>
            <person name="Kruys A."/>
            <person name="Hutchinson M.I."/>
            <person name="Powell A.J."/>
            <person name="Barry K."/>
            <person name="Miller A.N."/>
            <person name="Grigoriev I.V."/>
            <person name="Debuchy R."/>
            <person name="Gladieux P."/>
            <person name="Hiltunen Thoren M."/>
            <person name="Johannesson H."/>
        </authorList>
    </citation>
    <scope>NUCLEOTIDE SEQUENCE</scope>
    <source>
        <strain evidence="2">CBS 958.72</strain>
    </source>
</reference>
<dbReference type="Proteomes" id="UP001287356">
    <property type="component" value="Unassembled WGS sequence"/>
</dbReference>
<dbReference type="InterPro" id="IPR036188">
    <property type="entry name" value="FAD/NAD-bd_sf"/>
</dbReference>
<evidence type="ECO:0000313" key="2">
    <source>
        <dbReference type="EMBL" id="KAK3365658.1"/>
    </source>
</evidence>
<dbReference type="AlphaFoldDB" id="A0AAE0JWI2"/>
<name>A0AAE0JWI2_9PEZI</name>
<reference evidence="2" key="2">
    <citation type="submission" date="2023-06" db="EMBL/GenBank/DDBJ databases">
        <authorList>
            <consortium name="Lawrence Berkeley National Laboratory"/>
            <person name="Haridas S."/>
            <person name="Hensen N."/>
            <person name="Bonometti L."/>
            <person name="Westerberg I."/>
            <person name="Brannstrom I.O."/>
            <person name="Guillou S."/>
            <person name="Cros-Aarteil S."/>
            <person name="Calhoun S."/>
            <person name="Kuo A."/>
            <person name="Mondo S."/>
            <person name="Pangilinan J."/>
            <person name="Riley R."/>
            <person name="Labutti K."/>
            <person name="Andreopoulos B."/>
            <person name="Lipzen A."/>
            <person name="Chen C."/>
            <person name="Yanf M."/>
            <person name="Daum C."/>
            <person name="Ng V."/>
            <person name="Clum A."/>
            <person name="Steindorff A."/>
            <person name="Ohm R."/>
            <person name="Martin F."/>
            <person name="Silar P."/>
            <person name="Natvig D."/>
            <person name="Lalanne C."/>
            <person name="Gautier V."/>
            <person name="Ament-Velasquez S.L."/>
            <person name="Kruys A."/>
            <person name="Hutchinson M.I."/>
            <person name="Powell A.J."/>
            <person name="Barry K."/>
            <person name="Miller A.N."/>
            <person name="Grigoriev I.V."/>
            <person name="Debuchy R."/>
            <person name="Gladieux P."/>
            <person name="Thoren M.H."/>
            <person name="Johannesson H."/>
        </authorList>
    </citation>
    <scope>NUCLEOTIDE SEQUENCE</scope>
    <source>
        <strain evidence="2">CBS 958.72</strain>
    </source>
</reference>
<dbReference type="Gene3D" id="3.50.50.60">
    <property type="entry name" value="FAD/NAD(P)-binding domain"/>
    <property type="match status" value="1"/>
</dbReference>
<organism evidence="2 3">
    <name type="scientific">Lasiosphaeria ovina</name>
    <dbReference type="NCBI Taxonomy" id="92902"/>
    <lineage>
        <taxon>Eukaryota</taxon>
        <taxon>Fungi</taxon>
        <taxon>Dikarya</taxon>
        <taxon>Ascomycota</taxon>
        <taxon>Pezizomycotina</taxon>
        <taxon>Sordariomycetes</taxon>
        <taxon>Sordariomycetidae</taxon>
        <taxon>Sordariales</taxon>
        <taxon>Lasiosphaeriaceae</taxon>
        <taxon>Lasiosphaeria</taxon>
    </lineage>
</organism>
<dbReference type="EMBL" id="JAULSN010000008">
    <property type="protein sequence ID" value="KAK3365658.1"/>
    <property type="molecule type" value="Genomic_DNA"/>
</dbReference>
<evidence type="ECO:0000313" key="3">
    <source>
        <dbReference type="Proteomes" id="UP001287356"/>
    </source>
</evidence>
<dbReference type="SUPFAM" id="SSF54373">
    <property type="entry name" value="FAD-linked reductases, C-terminal domain"/>
    <property type="match status" value="1"/>
</dbReference>
<evidence type="ECO:0000259" key="1">
    <source>
        <dbReference type="Pfam" id="PF01593"/>
    </source>
</evidence>
<dbReference type="GO" id="GO:0006338">
    <property type="term" value="P:chromatin remodeling"/>
    <property type="evidence" value="ECO:0007669"/>
    <property type="project" value="TreeGrafter"/>
</dbReference>
<dbReference type="GO" id="GO:0050660">
    <property type="term" value="F:flavin adenine dinucleotide binding"/>
    <property type="evidence" value="ECO:0007669"/>
    <property type="project" value="TreeGrafter"/>
</dbReference>
<protein>
    <recommendedName>
        <fullName evidence="1">Amine oxidase domain-containing protein</fullName>
    </recommendedName>
</protein>
<sequence length="548" mass="61122">MDAYSMSVNRPSRETTSQIYQDLKTSRQYGTADPVPGTAPKRLSIMDRILKLETVEPSRKPHIGVIGAGLAGLRCADVLLRHGFRVTILEARDRLGGRMYQERLPNGHLVDVGPNWVHGTTGNPMMDLARETDTPIDTWDTGSTVYDEDGELISSKDSEFFSTTMWNIIEDAFDYSNQHGAETDPSKALLDFFREQIPHKIPDTEEDYEKKRRIMLQMATLWGNFVGSPVDRQSLKFFWLEECLDGENLFCAGTYEKILQKIARPAVDGADIRYQTRISEIYGKSTTANNDLVNVKTTDGQSFEFNEVVVAAPLGWLKRNPQAFIPPLPTRMTEAIQSLGYGCLEKVYISFPKAFWLTPDASGRTVKGFAQWLSPKYAPDSNPARWTNEIVELASLAPSAAHPTLLFYIYGDESHHVTATARALPAGKERDEYLFAFFKPYYSRLPSYDEASADCRPTCCLATDWLHDDLAGNGSYTNFQVGLREGDKDVRALRAAVPAEGVWLAGEHTAPFVALGTVTGAYWSGEDVGKRLGQAYGRAGFDRSPEMA</sequence>
<dbReference type="SUPFAM" id="SSF51905">
    <property type="entry name" value="FAD/NAD(P)-binding domain"/>
    <property type="match status" value="1"/>
</dbReference>
<proteinExistence type="predicted"/>
<dbReference type="PANTHER" id="PTHR10742:SF414">
    <property type="entry name" value="CONTAINING AMINE OXIDASE, PUTATIVE (AFU_ORTHOLOGUE AFUA_3G12150)-RELATED"/>
    <property type="match status" value="1"/>
</dbReference>
<dbReference type="InterPro" id="IPR002937">
    <property type="entry name" value="Amino_oxidase"/>
</dbReference>
<keyword evidence="3" id="KW-1185">Reference proteome</keyword>
<feature type="domain" description="Amine oxidase" evidence="1">
    <location>
        <begin position="70"/>
        <end position="527"/>
    </location>
</feature>
<comment type="caution">
    <text evidence="2">The sequence shown here is derived from an EMBL/GenBank/DDBJ whole genome shotgun (WGS) entry which is preliminary data.</text>
</comment>
<dbReference type="Gene3D" id="3.90.660.10">
    <property type="match status" value="1"/>
</dbReference>